<evidence type="ECO:0000313" key="1">
    <source>
        <dbReference type="EMBL" id="KAH7852392.1"/>
    </source>
</evidence>
<gene>
    <name evidence="1" type="ORF">Vadar_024281</name>
</gene>
<reference evidence="1 2" key="1">
    <citation type="journal article" date="2021" name="Hortic Res">
        <title>High-quality reference genome and annotation aids understanding of berry development for evergreen blueberry (Vaccinium darrowii).</title>
        <authorList>
            <person name="Yu J."/>
            <person name="Hulse-Kemp A.M."/>
            <person name="Babiker E."/>
            <person name="Staton M."/>
        </authorList>
    </citation>
    <scope>NUCLEOTIDE SEQUENCE [LARGE SCALE GENOMIC DNA]</scope>
    <source>
        <strain evidence="2">cv. NJ 8807/NJ 8810</strain>
        <tissue evidence="1">Young leaf</tissue>
    </source>
</reference>
<dbReference type="Proteomes" id="UP000828048">
    <property type="component" value="Chromosome 8"/>
</dbReference>
<evidence type="ECO:0000313" key="2">
    <source>
        <dbReference type="Proteomes" id="UP000828048"/>
    </source>
</evidence>
<comment type="caution">
    <text evidence="1">The sequence shown here is derived from an EMBL/GenBank/DDBJ whole genome shotgun (WGS) entry which is preliminary data.</text>
</comment>
<protein>
    <submittedName>
        <fullName evidence="1">Uncharacterized protein</fullName>
    </submittedName>
</protein>
<accession>A0ACB7YG75</accession>
<keyword evidence="2" id="KW-1185">Reference proteome</keyword>
<sequence>MATEANDVPDPTSVLKREVEGNEMTSELSNITVSEGPQEEKRKIESWLSQPPEMMEFLGKTGSEEVGDDDEVVDTNVINKGNGETDEGDVFSKSLSVTDEKSERFTEHSQMTLEGEKSTASIDPVGIEMDPEMIRPTIDKDRKNEHGSSLLDAPVEETTSEKAGPDVGEFVEENMSLSSKEASQESVELTEKINDSTSNEDVFFHEVDNLETSAKESESGMKDIVKESQQEAEHKNEILENIATADGDQSKTSKLDEIDDKKNDVSFGQPLDSPEDNVVVEEQEKTETSTHEEQSGHSHMQKTEREAPADSKEIEIEGATKYAEVITNIEEQRPAGSPEEIAGEERKDETVISYDINKNETQEVNNIATVDSDEKTRSAELEIPNKSGSESWITHPPIEEEVQVVGEKQDEVSMSESGDSREAIQIPSVEEKHVNETAEATKSPESTILEHTATEVTSTSEMDINTEKGCELKSEEALKEINPEDNMEEESKEQIEKVSDTEFLVQRKSDDNERSTIEEDNPIKDETPLCSGEEEYRQDQEEKVGSNSFLEEIRETDSGDQSYIASDEINTPKEQIINQEVCEDTKIVDSAEDTEKEMKNDENTVTDFSPEPMGESTIKCSEGNEAEAKKHTAEASEQYDTCGESVAMEESAITDPPPSHMQEEEVEESLIENRREAMISDKEVSNSNNECIEQDFEATHSTKENIDKDLKNEEEANEGLNAQSIIGSSEEETAQESNSNLVQSSSVPEIIEKEVNMELLEKEESKDMVQVEEARSTEVEAENQIQVDNSNLMSEAKGQVTTEASEMRSNDIDIIAESSEISIVGDNKIMEIPTERKDGADESTEKTQPEGKSETCDESSKPEDQGEIATVETSLEYMPHRELLESSTVPLEAHNLVTDVSETTGEAPDKVKTLSDKEETPLVAETTEEHVAEKEDESLLEENNTNMGSIDIGKERTIEDSWVEDQQLHEPLELNSGKSRTESDVELLNGVNASEAANGSDIGKLETLDDEKSSYKEVETDKSEYEEAVNEASQGIRVGGGRIENEKTIQEQEDSAIHFEGSSKESVEMEKGTVEFESEANSGGSEASETPTISAHTEKKIEVEDKELASELPNATANEVPLQEKSNTESWLGQPPETLEILETECMQVAPNVEVGNVNVADKGNVGTTESESFLISTPVDDGKLSGFQEEEEKVKMIKDEDVIVEASYGQDGGVRIQSPELTEGSSRDVEIPNEVLNEENMENITSTVTTSVEQDLKETSFEGEEKKSNTLEMDPEATQPSTDIEGEKNKVEEMPCHGDKDVCVSPETDEPTKSNVGATDQLGSSLVTEPTEETSSTKAGPDVCKNLEENSSMACEDEGQETDTLSERIKDDASIEDEVQNQNLESSFVKKVEDLGISKEESENGMKDIDKEKQKEAENQNKTLDNTATADRSLSTEGEDVENTERKSQISDMQPEESMTRESEDVTPPEGLTMECEPEVMVVPGEDTVVVEEQETTETSKHEEHSEQSLKENAEPAKENVGSPMVVASVASEEFEATSLNDHPEMITNIEEESPVGNPEEILRERKNEINNKEIPEAEILSALDLDKNTRSAEIKIPDNSGEEVCVTHPPVEETVLEGGEKQVSMLESVDQVHEASAPEFRKDEEKHAGDSNEASKSPDSECNISEQTSAEGEVNIETTRSAEEIPVGSQEEIHGQPRRDETMTADDVNNKETPEAENLSTVDLYGTTPLVEETFLEEGEKKNDVSVLESGNQVSEASEVPREEEKDGDGTYEAIKSPEINILKRTSNEGALNMEATSTRSAADITLEKGSELISEDELKELKSEENKEEVTEKIEKAAVADFQIPTKNDDEENSTIKEESLVRNNTPTCTAEREYHHDQEDEVMPNRSKEVLPALDSREQSLSTSNEIKIIDDQIMNEEASNVHGSHGTAPASTTTDECSTSDILSSSIGEEKVEERMNDDIGDETKSEIEVSNSTAECIEQTFDAAYSTEEREDRTLKHEESITESPSEQTTQEGRNLDIKENYSSVLDIGGKEIKEEVLEKEDTNVPVAAEETSLTQTEGENVKTVDSSDLVVEEKCLVPAETSEGSNAVTRTAETSILGEDNDVVHMEVPKAREVATVETSLDDVSEQMLQASSIQKSEEHNLVSPEDGETTGEAPEKDSTLYEKAETPLAEETTEDEITEIEDESLHPMKDSNIGSIETEKERANDYAAVEDREFYTPPEKNIEESTFESGVELRNAKSETVEELKSSEKDNPENETAISGTSEGVETCGGCMDSEKAILEQEDSAKNLEGSSIEIDEIEKAPVEFEAETHSSETSEAKSIGTLKEENINVVEHDETAAESMAKDEDNRRFPETNPTNSEEERQDDENQTIASTDEQINRQDIQEEKREMNEEMEPKFNTQDKINGTQDAILTEKVSTEIESASERETIKEQKTEEESCTKELHMSPAAEGTINEVPTVLESTSGSEIIEGQITEEESCTKELHTIKLADETVDEVRDLDLTPIQSLEATASNKNDEMMRSEATQKEVNETEDAFSTEEVSRETSSAMDEGTCPDLTAIHSLEATASNNITETMESKTAQDLNEESLEDETKNIEMPVDVSSLVSEGSEEKMKGEKIEDMDSGNEETDIASTVVTDLSSLGEVQLNDEPVKAIDASSDADAGEQKLEETAEKSDANDVEVEITEISDSVVQTEDQAVKEIHETRTSLNAIDADTQEIEQQIREVPEVLLKPTNQHGDEARDEEIIPGQASQVEKTEEQLQVPSAGLLSEEQESETTTRIEKGGTNEDAMEEAKMRQAEVSMVSKEIDSASERETIKEQTEESCTNELHMSPVTDGTVNEDPTVLESTSESEIIKGQIMEEESCTKELHKITLADEVRDADLTPIQSLEATASNKNDEMMRSDIAEDVNMESEATQKEVNETRDAFSTEEVSRETSSAMDEVTYPDQTAIHSLEATASNKITEMMESKTAQDLNEESEASPMAEVLEDETKNIEKPGDVSSLISEGSEEKMKGEKTEDMESGNDETDIASTVVTDLSSLGEVQLNDEPVKAFDTSSDAVSLRTTETADAGEQKLEETAEKSDANGAEVEVTEIPDSVVQTEYQAVKKIHETGTSLNAIDADTQGIEQQIREVPEVLLEPTNQRGDEARDEEIIPGQAPQVEKTEEQLQVPSAGLLSEEQESETTTRIEKGGTNEEAMEEAKMRQAEVSMIREELETTSEGEGIGNQVRGEEKRVQDFAEELDADSSRDNTILTKMSAQEVLETNHGGEDTDEPVKAIVTSSDTGSLQTTETSDASQQELEEKSSMVSPFPVEEHEKSENISVNVDKSDAYDVEEKEFEIHGDVPEGKDQKVQEIQGTGASLAVEEAHTNETANQNREAPEGFFEAINQGVEAPSEDEIIAPAVAMEVTNLGEVQLNEHVETLDANSGAKNLDTIKTADASQQNVEFDNMKLEETCIMASQPPIHEHEKVDKEIIPPEKSEENYIELEETKIPERVPEYQDQAVKDIHETGTSLDVGDSDTNEIEKPISEVPQALMEPKNQCVDTARDDEITSVPILRGEKLEEQLQAPSSGLLSKEQERETTTENEKGSIDKDAIEGTTVLQAEIREELETTSEGKGTENQVQAEEKRVQDWSKVYSPEELDTNSSEDNAAMIPKMSREEVLETNPGGHDTDEHLKALDTSSDTESLQTTQTPNASQQELEETHSMVSQLPVHEYEKPDDQSVTAEKSDAYNVEVKEIDLPGVVPESKDQRVKEIHEVGTHVEETQTNEMETQVREVREALSEDVSQSVETISGDEIIAPSEATKVTTLGELQVNDEHVEAPDTIKTGDGSQQDAQFDSVKHEETSTTVAQLPIHEDEKEESENRPVEKSDANDVEVEEAEVHDTVPESEDQAVKEIHETSRSLTVGGANTNEIEKQIRVPEALSEPINPYFDTSRDDEMTPVQTLQAEITDEQLQVPSSGVFSKEEDGETSTEIEKGSTDKDGTEVGNLELQENSGLIEEKSDADEVGLIETKTLDAESESKDQVFEVVHDIGTIQAAEDTETDKVEEEIKEVTEKVPDDENLNHPLPVGKLEEQIQLSSSSYESTKEDATELDKSELEEATGMLSKLPTTEHGTRHLGTTIEKSEADEIQVEEAKTSEAIFESEGDGFEEIKEIGSSLPVEKTCTDEVKEETKAVPETIFEPNYEGAQTAIEVETAIDQTLTPQGVEQLQEPKSTTEKPCLQDAGLKDLEVSNLELKVQDSQDISAEEENTGLKKSSTDAPSEFEESPIQGSSQEASTDEDIVYLKNSNKDADYLPPPYPTVTELSTEDKGGKSEEASNLEFEKNGKVLLESVSTINSPEAPVTTEGIEVKEEYPLETTTELGDGENHCEETTEEEAIEKHISKEKTAEEMQGSRNFDPVSLGEETATKTNQEGILMAENYPGERANAIFEASRNEVQHEMLFEESQEAGADKSTEEEVTADDKGPYQLSVGDEIANVTPPEEAKDGQNIQKKPNESELKSHGDETDSTDAATKAAAQIKELKSSEAMLVSHEVERIGDNVEETVISKDRKLQNTAPDVPPEADAAAEKAPDGQELQTFDDFCEPAVEGPPHGFTEPYEHKKEIVNTGTIDSESLMDTEKPEHTFLEPGCEGTGGTEDLDLTNKDGSNKPSISSATATSQETIADEESEKAVDAKQHGFMSDEPTAEPASIPEEGFQLEENTMDKEAVELSALGEKRKLDEAKIQTITAIEDEETQLENDNLPHIEDSEKEVSHEKVLMNIPEEVQGPEETSLAMPHEQIASKTDPSESIERTNPTASKDASVMQDNAAAKTFQNVEVEDLNAGRDVGSEPEAKGMECAEENRMGEKSEEITEDSQKIESAKMSLTDLVQRSTKRNSQVVEDLTEERELMGKKEEPQNATAETVQAEEAEVHETKDEEEEVDEHKREDSGSDAPVMVEASRDMDVKTVHKKSHHNILSGVGSKVKHSLAKVKKAITGKSSHPKPTSPK</sequence>
<dbReference type="EMBL" id="CM037158">
    <property type="protein sequence ID" value="KAH7852392.1"/>
    <property type="molecule type" value="Genomic_DNA"/>
</dbReference>
<name>A0ACB7YG75_9ERIC</name>
<organism evidence="1 2">
    <name type="scientific">Vaccinium darrowii</name>
    <dbReference type="NCBI Taxonomy" id="229202"/>
    <lineage>
        <taxon>Eukaryota</taxon>
        <taxon>Viridiplantae</taxon>
        <taxon>Streptophyta</taxon>
        <taxon>Embryophyta</taxon>
        <taxon>Tracheophyta</taxon>
        <taxon>Spermatophyta</taxon>
        <taxon>Magnoliopsida</taxon>
        <taxon>eudicotyledons</taxon>
        <taxon>Gunneridae</taxon>
        <taxon>Pentapetalae</taxon>
        <taxon>asterids</taxon>
        <taxon>Ericales</taxon>
        <taxon>Ericaceae</taxon>
        <taxon>Vaccinioideae</taxon>
        <taxon>Vaccinieae</taxon>
        <taxon>Vaccinium</taxon>
    </lineage>
</organism>
<proteinExistence type="predicted"/>